<accession>A0ABS8US23</accession>
<proteinExistence type="predicted"/>
<evidence type="ECO:0000313" key="2">
    <source>
        <dbReference type="EMBL" id="MCD9637670.1"/>
    </source>
</evidence>
<protein>
    <submittedName>
        <fullName evidence="2">Uncharacterized protein</fullName>
    </submittedName>
</protein>
<name>A0ABS8US23_DATST</name>
<keyword evidence="1" id="KW-0472">Membrane</keyword>
<dbReference type="Proteomes" id="UP000823775">
    <property type="component" value="Unassembled WGS sequence"/>
</dbReference>
<keyword evidence="1" id="KW-1133">Transmembrane helix</keyword>
<feature type="non-terminal residue" evidence="2">
    <location>
        <position position="56"/>
    </location>
</feature>
<sequence>MAHRCFTSRKLNVLVFYKAPAVCRSLPAAHRSSVGAASFFMIIPPLVSHIIFRVVI</sequence>
<evidence type="ECO:0000256" key="1">
    <source>
        <dbReference type="SAM" id="Phobius"/>
    </source>
</evidence>
<reference evidence="2 3" key="1">
    <citation type="journal article" date="2021" name="BMC Genomics">
        <title>Datura genome reveals duplications of psychoactive alkaloid biosynthetic genes and high mutation rate following tissue culture.</title>
        <authorList>
            <person name="Rajewski A."/>
            <person name="Carter-House D."/>
            <person name="Stajich J."/>
            <person name="Litt A."/>
        </authorList>
    </citation>
    <scope>NUCLEOTIDE SEQUENCE [LARGE SCALE GENOMIC DNA]</scope>
    <source>
        <strain evidence="2">AR-01</strain>
    </source>
</reference>
<dbReference type="EMBL" id="JACEIK010002536">
    <property type="protein sequence ID" value="MCD9637670.1"/>
    <property type="molecule type" value="Genomic_DNA"/>
</dbReference>
<evidence type="ECO:0000313" key="3">
    <source>
        <dbReference type="Proteomes" id="UP000823775"/>
    </source>
</evidence>
<gene>
    <name evidence="2" type="ORF">HAX54_021079</name>
</gene>
<organism evidence="2 3">
    <name type="scientific">Datura stramonium</name>
    <name type="common">Jimsonweed</name>
    <name type="synonym">Common thornapple</name>
    <dbReference type="NCBI Taxonomy" id="4076"/>
    <lineage>
        <taxon>Eukaryota</taxon>
        <taxon>Viridiplantae</taxon>
        <taxon>Streptophyta</taxon>
        <taxon>Embryophyta</taxon>
        <taxon>Tracheophyta</taxon>
        <taxon>Spermatophyta</taxon>
        <taxon>Magnoliopsida</taxon>
        <taxon>eudicotyledons</taxon>
        <taxon>Gunneridae</taxon>
        <taxon>Pentapetalae</taxon>
        <taxon>asterids</taxon>
        <taxon>lamiids</taxon>
        <taxon>Solanales</taxon>
        <taxon>Solanaceae</taxon>
        <taxon>Solanoideae</taxon>
        <taxon>Datureae</taxon>
        <taxon>Datura</taxon>
    </lineage>
</organism>
<keyword evidence="1" id="KW-0812">Transmembrane</keyword>
<keyword evidence="3" id="KW-1185">Reference proteome</keyword>
<comment type="caution">
    <text evidence="2">The sequence shown here is derived from an EMBL/GenBank/DDBJ whole genome shotgun (WGS) entry which is preliminary data.</text>
</comment>
<feature type="transmembrane region" description="Helical" evidence="1">
    <location>
        <begin position="34"/>
        <end position="55"/>
    </location>
</feature>